<protein>
    <submittedName>
        <fullName evidence="1">Uncharacterized protein</fullName>
    </submittedName>
</protein>
<proteinExistence type="predicted"/>
<organism evidence="1 2">
    <name type="scientific">Arctium lappa</name>
    <name type="common">Greater burdock</name>
    <name type="synonym">Lappa major</name>
    <dbReference type="NCBI Taxonomy" id="4217"/>
    <lineage>
        <taxon>Eukaryota</taxon>
        <taxon>Viridiplantae</taxon>
        <taxon>Streptophyta</taxon>
        <taxon>Embryophyta</taxon>
        <taxon>Tracheophyta</taxon>
        <taxon>Spermatophyta</taxon>
        <taxon>Magnoliopsida</taxon>
        <taxon>eudicotyledons</taxon>
        <taxon>Gunneridae</taxon>
        <taxon>Pentapetalae</taxon>
        <taxon>asterids</taxon>
        <taxon>campanulids</taxon>
        <taxon>Asterales</taxon>
        <taxon>Asteraceae</taxon>
        <taxon>Carduoideae</taxon>
        <taxon>Cardueae</taxon>
        <taxon>Arctiinae</taxon>
        <taxon>Arctium</taxon>
    </lineage>
</organism>
<sequence>MSNSGRRRVRETRLYSPPPMRMYNQQPEFHQLQKQVRPHLPKQEKQDQSESFVNSNIRRNAAVMTNLDRFMKHTIPIVTAQHFLKIKTGDLLLVLYEAYLWDKLSWNVIQKKKKKKGNQGAYDEEESAARAYDLAALKYWGSSTFTNFPRDSDFHKPSTREFVSDACTCSGYLSGKSPSPRLDEFVDYVATIGNVKDELAPDGNDIYLASRSCALINQKCHVKNKDILKFLNGNFVSG</sequence>
<reference evidence="2" key="1">
    <citation type="journal article" date="2022" name="Mol. Ecol. Resour.">
        <title>The genomes of chicory, endive, great burdock and yacon provide insights into Asteraceae palaeo-polyploidization history and plant inulin production.</title>
        <authorList>
            <person name="Fan W."/>
            <person name="Wang S."/>
            <person name="Wang H."/>
            <person name="Wang A."/>
            <person name="Jiang F."/>
            <person name="Liu H."/>
            <person name="Zhao H."/>
            <person name="Xu D."/>
            <person name="Zhang Y."/>
        </authorList>
    </citation>
    <scope>NUCLEOTIDE SEQUENCE [LARGE SCALE GENOMIC DNA]</scope>
    <source>
        <strain evidence="2">cv. Niubang</strain>
    </source>
</reference>
<evidence type="ECO:0000313" key="1">
    <source>
        <dbReference type="EMBL" id="KAI3665181.1"/>
    </source>
</evidence>
<evidence type="ECO:0000313" key="2">
    <source>
        <dbReference type="Proteomes" id="UP001055879"/>
    </source>
</evidence>
<dbReference type="Proteomes" id="UP001055879">
    <property type="component" value="Linkage Group LG18"/>
</dbReference>
<dbReference type="EMBL" id="CM042064">
    <property type="protein sequence ID" value="KAI3665181.1"/>
    <property type="molecule type" value="Genomic_DNA"/>
</dbReference>
<keyword evidence="2" id="KW-1185">Reference proteome</keyword>
<accession>A0ACB8XE53</accession>
<comment type="caution">
    <text evidence="1">The sequence shown here is derived from an EMBL/GenBank/DDBJ whole genome shotgun (WGS) entry which is preliminary data.</text>
</comment>
<name>A0ACB8XE53_ARCLA</name>
<gene>
    <name evidence="1" type="ORF">L6452_43804</name>
</gene>
<reference evidence="1 2" key="2">
    <citation type="journal article" date="2022" name="Mol. Ecol. Resour.">
        <title>The genomes of chicory, endive, great burdock and yacon provide insights into Asteraceae paleo-polyploidization history and plant inulin production.</title>
        <authorList>
            <person name="Fan W."/>
            <person name="Wang S."/>
            <person name="Wang H."/>
            <person name="Wang A."/>
            <person name="Jiang F."/>
            <person name="Liu H."/>
            <person name="Zhao H."/>
            <person name="Xu D."/>
            <person name="Zhang Y."/>
        </authorList>
    </citation>
    <scope>NUCLEOTIDE SEQUENCE [LARGE SCALE GENOMIC DNA]</scope>
    <source>
        <strain evidence="2">cv. Niubang</strain>
    </source>
</reference>